<accession>A0A1L9BJT2</accession>
<dbReference type="EMBL" id="MPIN01000001">
    <property type="protein sequence ID" value="OJH42466.1"/>
    <property type="molecule type" value="Genomic_DNA"/>
</dbReference>
<dbReference type="AlphaFoldDB" id="A0A1L9BJT2"/>
<reference evidence="2" key="1">
    <citation type="submission" date="2016-11" db="EMBL/GenBank/DDBJ databases">
        <authorList>
            <person name="Shukria A."/>
            <person name="Stevens D.C."/>
        </authorList>
    </citation>
    <scope>NUCLEOTIDE SEQUENCE [LARGE SCALE GENOMIC DNA]</scope>
    <source>
        <strain evidence="2">Cbfe23</strain>
    </source>
</reference>
<gene>
    <name evidence="1" type="ORF">BON30_04535</name>
</gene>
<sequence>MPLKAPRMLSHHNPCSRIVALLLTSSILGACATGPERFVNAALFGNREPTREECGEEVDVDGCGEPITRAMLLGRQKHTLALACTREVLKQRWPAPFSIEQRYRYYRNAQFLETISQEQE</sequence>
<comment type="caution">
    <text evidence="1">The sequence shown here is derived from an EMBL/GenBank/DDBJ whole genome shotgun (WGS) entry which is preliminary data.</text>
</comment>
<evidence type="ECO:0008006" key="3">
    <source>
        <dbReference type="Google" id="ProtNLM"/>
    </source>
</evidence>
<reference evidence="1 2" key="2">
    <citation type="submission" date="2016-12" db="EMBL/GenBank/DDBJ databases">
        <title>Draft Genome Sequence of Cystobacter ferrugineus Strain Cbfe23.</title>
        <authorList>
            <person name="Akbar S."/>
            <person name="Dowd S.E."/>
            <person name="Stevens D.C."/>
        </authorList>
    </citation>
    <scope>NUCLEOTIDE SEQUENCE [LARGE SCALE GENOMIC DNA]</scope>
    <source>
        <strain evidence="1 2">Cbfe23</strain>
    </source>
</reference>
<organism evidence="1 2">
    <name type="scientific">Cystobacter ferrugineus</name>
    <dbReference type="NCBI Taxonomy" id="83449"/>
    <lineage>
        <taxon>Bacteria</taxon>
        <taxon>Pseudomonadati</taxon>
        <taxon>Myxococcota</taxon>
        <taxon>Myxococcia</taxon>
        <taxon>Myxococcales</taxon>
        <taxon>Cystobacterineae</taxon>
        <taxon>Archangiaceae</taxon>
        <taxon>Cystobacter</taxon>
    </lineage>
</organism>
<evidence type="ECO:0000313" key="2">
    <source>
        <dbReference type="Proteomes" id="UP000182229"/>
    </source>
</evidence>
<protein>
    <recommendedName>
        <fullName evidence="3">Lipoprotein</fullName>
    </recommendedName>
</protein>
<name>A0A1L9BJT2_9BACT</name>
<evidence type="ECO:0000313" key="1">
    <source>
        <dbReference type="EMBL" id="OJH42466.1"/>
    </source>
</evidence>
<proteinExistence type="predicted"/>
<dbReference type="Proteomes" id="UP000182229">
    <property type="component" value="Unassembled WGS sequence"/>
</dbReference>
<keyword evidence="2" id="KW-1185">Reference proteome</keyword>
<dbReference type="PROSITE" id="PS51257">
    <property type="entry name" value="PROKAR_LIPOPROTEIN"/>
    <property type="match status" value="1"/>
</dbReference>